<dbReference type="InterPro" id="IPR032816">
    <property type="entry name" value="VTT_dom"/>
</dbReference>
<dbReference type="Pfam" id="PF09335">
    <property type="entry name" value="VTT_dom"/>
    <property type="match status" value="1"/>
</dbReference>
<dbReference type="SUPFAM" id="SSF56059">
    <property type="entry name" value="Glutathione synthetase ATP-binding domain-like"/>
    <property type="match status" value="1"/>
</dbReference>
<protein>
    <recommendedName>
        <fullName evidence="2">VTT domain-containing protein</fullName>
    </recommendedName>
</protein>
<feature type="transmembrane region" description="Helical" evidence="1">
    <location>
        <begin position="110"/>
        <end position="130"/>
    </location>
</feature>
<dbReference type="GO" id="GO:0005524">
    <property type="term" value="F:ATP binding"/>
    <property type="evidence" value="ECO:0007669"/>
    <property type="project" value="InterPro"/>
</dbReference>
<dbReference type="RefSeq" id="WP_148696299.1">
    <property type="nucleotide sequence ID" value="NZ_CP017834.1"/>
</dbReference>
<evidence type="ECO:0000313" key="4">
    <source>
        <dbReference type="Proteomes" id="UP000184731"/>
    </source>
</evidence>
<name>A0A1L4CXB7_9BACT</name>
<dbReference type="KEGG" id="saqi:AXG55_01030"/>
<feature type="transmembrane region" description="Helical" evidence="1">
    <location>
        <begin position="7"/>
        <end position="27"/>
    </location>
</feature>
<proteinExistence type="predicted"/>
<dbReference type="STRING" id="1915309.AXG55_01030"/>
<feature type="transmembrane region" description="Helical" evidence="1">
    <location>
        <begin position="181"/>
        <end position="202"/>
    </location>
</feature>
<keyword evidence="1" id="KW-0472">Membrane</keyword>
<dbReference type="EMBL" id="CP017834">
    <property type="protein sequence ID" value="APJ02590.1"/>
    <property type="molecule type" value="Genomic_DNA"/>
</dbReference>
<feature type="domain" description="VTT" evidence="2">
    <location>
        <begin position="21"/>
        <end position="132"/>
    </location>
</feature>
<dbReference type="InterPro" id="IPR013815">
    <property type="entry name" value="ATP_grasp_subdomain_1"/>
</dbReference>
<gene>
    <name evidence="3" type="ORF">AXG55_01030</name>
</gene>
<keyword evidence="1" id="KW-0812">Transmembrane</keyword>
<dbReference type="GO" id="GO:0005886">
    <property type="term" value="C:plasma membrane"/>
    <property type="evidence" value="ECO:0007669"/>
    <property type="project" value="TreeGrafter"/>
</dbReference>
<feature type="transmembrane region" description="Helical" evidence="1">
    <location>
        <begin position="33"/>
        <end position="59"/>
    </location>
</feature>
<dbReference type="PANTHER" id="PTHR42709:SF9">
    <property type="entry name" value="ALKALINE PHOSPHATASE LIKE PROTEIN"/>
    <property type="match status" value="1"/>
</dbReference>
<dbReference type="InterPro" id="IPR051311">
    <property type="entry name" value="DedA_domain"/>
</dbReference>
<evidence type="ECO:0000259" key="2">
    <source>
        <dbReference type="Pfam" id="PF09335"/>
    </source>
</evidence>
<dbReference type="PANTHER" id="PTHR42709">
    <property type="entry name" value="ALKALINE PHOSPHATASE LIKE PROTEIN"/>
    <property type="match status" value="1"/>
</dbReference>
<reference evidence="3 4" key="1">
    <citation type="submission" date="2016-10" db="EMBL/GenBank/DDBJ databases">
        <title>Silvanigrella aquatica sp. nov., isolated from a freshwater lake located in the Black Forest, Germany, description of Silvanigrellaceae fam. nov., Silvanigrellales ord. nov., reclassification of the order Bdellovibrionales in the class Oligoflexia, reclassification of the families Bacteriovoracaceae and Halobacteriovoraceae in the new order Bacteriovoracales ord. nov., and reclassification of the family Pseudobacteriovoracaceae in the order Oligoflexiales.</title>
        <authorList>
            <person name="Hahn M.W."/>
            <person name="Schmidt J."/>
            <person name="Koll U."/>
            <person name="Rohde M."/>
            <person name="Verbag S."/>
            <person name="Pitt A."/>
            <person name="Nakai R."/>
            <person name="Naganuma T."/>
            <person name="Lang E."/>
        </authorList>
    </citation>
    <scope>NUCLEOTIDE SEQUENCE [LARGE SCALE GENOMIC DNA]</scope>
    <source>
        <strain evidence="3 4">MWH-Nonnen-W8red</strain>
    </source>
</reference>
<sequence>MLYFYSIFIGTFILEDIAIASSIILINQGKISFAEAFLACFLGISIGDLGLYFIGFIILKFNLEKKVKFLKKLKNMNTKNLMTFSIIVSRIIPGTRMPTYIGAGILKYPILNFIIITLITVNSWTIIALISGKELFKTFTNHWFIGFIIIVLFFHTIKFIIQKISSYWELKSLLYSWRKFLYFEFWPSFILYIPSFFIYIFLSLKYKSILIPFYANKNIINGGLIGESKWDFLKYLDSDDSSTLKCIKLNKSKSLSHVCKLLSDNKFYYPLVLKPDFGQRGFGVRIIQNEEELNNYILTSDFDIVVQKFSAYENEADIFYIRYPAEKMGMIFSITNKVFPFIIGDGNKNIGNLILSDKRARIISSIYFSRLKDKLNEIPCQGEKIYLSKCGNHCQGTIFQNGTHLITEKLTLEIDRISKQIPEFYFGRIDLKYKNQESLKEGRDLEIVEINGAGAEAAHIWVNNKTLVNAYKTLFTQWKILFEIGHAVHSTSIKKSNVNLKLFIVSFVKYFFRDKNFTISS</sequence>
<dbReference type="AlphaFoldDB" id="A0A1L4CXB7"/>
<keyword evidence="4" id="KW-1185">Reference proteome</keyword>
<organism evidence="3 4">
    <name type="scientific">Silvanigrella aquatica</name>
    <dbReference type="NCBI Taxonomy" id="1915309"/>
    <lineage>
        <taxon>Bacteria</taxon>
        <taxon>Pseudomonadati</taxon>
        <taxon>Bdellovibrionota</taxon>
        <taxon>Oligoflexia</taxon>
        <taxon>Silvanigrellales</taxon>
        <taxon>Silvanigrellaceae</taxon>
        <taxon>Silvanigrella</taxon>
    </lineage>
</organism>
<evidence type="ECO:0000313" key="3">
    <source>
        <dbReference type="EMBL" id="APJ02590.1"/>
    </source>
</evidence>
<dbReference type="Gene3D" id="3.30.1490.20">
    <property type="entry name" value="ATP-grasp fold, A domain"/>
    <property type="match status" value="1"/>
</dbReference>
<dbReference type="Proteomes" id="UP000184731">
    <property type="component" value="Chromosome"/>
</dbReference>
<dbReference type="OrthoDB" id="9775266at2"/>
<keyword evidence="1" id="KW-1133">Transmembrane helix</keyword>
<accession>A0A1L4CXB7</accession>
<evidence type="ECO:0000256" key="1">
    <source>
        <dbReference type="SAM" id="Phobius"/>
    </source>
</evidence>
<feature type="transmembrane region" description="Helical" evidence="1">
    <location>
        <begin position="142"/>
        <end position="161"/>
    </location>
</feature>